<feature type="domain" description="DEAD-box RNA helicase Q" evidence="10">
    <location>
        <begin position="1"/>
        <end position="29"/>
    </location>
</feature>
<dbReference type="EMBL" id="FRAD01000003">
    <property type="protein sequence ID" value="SHJ47906.1"/>
    <property type="molecule type" value="Genomic_DNA"/>
</dbReference>
<dbReference type="OrthoDB" id="9805696at2"/>
<dbReference type="SMART" id="SM00487">
    <property type="entry name" value="DEXDc"/>
    <property type="match status" value="1"/>
</dbReference>
<dbReference type="InterPro" id="IPR044742">
    <property type="entry name" value="DEAD/DEAH_RhlB"/>
</dbReference>
<keyword evidence="12" id="KW-1185">Reference proteome</keyword>
<feature type="domain" description="Helicase C-terminal" evidence="9">
    <location>
        <begin position="226"/>
        <end position="374"/>
    </location>
</feature>
<name>A0A1M6JMJ5_9CLOT</name>
<dbReference type="CDD" id="cd00268">
    <property type="entry name" value="DEADc"/>
    <property type="match status" value="1"/>
</dbReference>
<dbReference type="Proteomes" id="UP000183952">
    <property type="component" value="Unassembled WGS sequence"/>
</dbReference>
<dbReference type="PROSITE" id="PS51195">
    <property type="entry name" value="Q_MOTIF"/>
    <property type="match status" value="1"/>
</dbReference>
<dbReference type="InterPro" id="IPR011545">
    <property type="entry name" value="DEAD/DEAH_box_helicase_dom"/>
</dbReference>
<keyword evidence="1 7" id="KW-0547">Nucleotide-binding</keyword>
<evidence type="ECO:0000256" key="3">
    <source>
        <dbReference type="ARBA" id="ARBA00022806"/>
    </source>
</evidence>
<dbReference type="GO" id="GO:0005524">
    <property type="term" value="F:ATP binding"/>
    <property type="evidence" value="ECO:0007669"/>
    <property type="project" value="UniProtKB-KW"/>
</dbReference>
<dbReference type="PROSITE" id="PS51192">
    <property type="entry name" value="HELICASE_ATP_BIND_1"/>
    <property type="match status" value="1"/>
</dbReference>
<dbReference type="SUPFAM" id="SSF52540">
    <property type="entry name" value="P-loop containing nucleoside triphosphate hydrolases"/>
    <property type="match status" value="1"/>
</dbReference>
<dbReference type="Pfam" id="PF00270">
    <property type="entry name" value="DEAD"/>
    <property type="match status" value="1"/>
</dbReference>
<dbReference type="RefSeq" id="WP_072901407.1">
    <property type="nucleotide sequence ID" value="NZ_FRAD01000003.1"/>
</dbReference>
<accession>A0A1M6JMJ5</accession>
<dbReference type="PANTHER" id="PTHR47959:SF1">
    <property type="entry name" value="ATP-DEPENDENT RNA HELICASE DBPA"/>
    <property type="match status" value="1"/>
</dbReference>
<dbReference type="CDD" id="cd18787">
    <property type="entry name" value="SF2_C_DEAD"/>
    <property type="match status" value="1"/>
</dbReference>
<evidence type="ECO:0000256" key="5">
    <source>
        <dbReference type="ARBA" id="ARBA00038437"/>
    </source>
</evidence>
<dbReference type="InterPro" id="IPR000629">
    <property type="entry name" value="RNA-helicase_DEAD-box_CS"/>
</dbReference>
<evidence type="ECO:0000256" key="4">
    <source>
        <dbReference type="ARBA" id="ARBA00022840"/>
    </source>
</evidence>
<dbReference type="SMART" id="SM00490">
    <property type="entry name" value="HELICc"/>
    <property type="match status" value="1"/>
</dbReference>
<evidence type="ECO:0000256" key="7">
    <source>
        <dbReference type="RuleBase" id="RU000492"/>
    </source>
</evidence>
<dbReference type="InterPro" id="IPR014014">
    <property type="entry name" value="RNA_helicase_DEAD_Q_motif"/>
</dbReference>
<organism evidence="11 12">
    <name type="scientific">Hathewaya proteolytica DSM 3090</name>
    <dbReference type="NCBI Taxonomy" id="1121331"/>
    <lineage>
        <taxon>Bacteria</taxon>
        <taxon>Bacillati</taxon>
        <taxon>Bacillota</taxon>
        <taxon>Clostridia</taxon>
        <taxon>Eubacteriales</taxon>
        <taxon>Clostridiaceae</taxon>
        <taxon>Hathewaya</taxon>
    </lineage>
</organism>
<gene>
    <name evidence="11" type="ORF">SAMN02745248_00246</name>
</gene>
<feature type="short sequence motif" description="Q motif" evidence="6">
    <location>
        <begin position="1"/>
        <end position="29"/>
    </location>
</feature>
<dbReference type="InterPro" id="IPR050079">
    <property type="entry name" value="DEAD_box_RNA_helicase"/>
</dbReference>
<comment type="similarity">
    <text evidence="5 7">Belongs to the DEAD box helicase family.</text>
</comment>
<dbReference type="Gene3D" id="3.40.50.300">
    <property type="entry name" value="P-loop containing nucleotide triphosphate hydrolases"/>
    <property type="match status" value="2"/>
</dbReference>
<evidence type="ECO:0000256" key="1">
    <source>
        <dbReference type="ARBA" id="ARBA00022741"/>
    </source>
</evidence>
<dbReference type="AlphaFoldDB" id="A0A1M6JMJ5"/>
<reference evidence="11 12" key="1">
    <citation type="submission" date="2016-11" db="EMBL/GenBank/DDBJ databases">
        <authorList>
            <person name="Jaros S."/>
            <person name="Januszkiewicz K."/>
            <person name="Wedrychowicz H."/>
        </authorList>
    </citation>
    <scope>NUCLEOTIDE SEQUENCE [LARGE SCALE GENOMIC DNA]</scope>
    <source>
        <strain evidence="11 12">DSM 3090</strain>
    </source>
</reference>
<evidence type="ECO:0000313" key="12">
    <source>
        <dbReference type="Proteomes" id="UP000183952"/>
    </source>
</evidence>
<evidence type="ECO:0000256" key="2">
    <source>
        <dbReference type="ARBA" id="ARBA00022801"/>
    </source>
</evidence>
<dbReference type="PROSITE" id="PS51194">
    <property type="entry name" value="HELICASE_CTER"/>
    <property type="match status" value="1"/>
</dbReference>
<dbReference type="PROSITE" id="PS00039">
    <property type="entry name" value="DEAD_ATP_HELICASE"/>
    <property type="match status" value="1"/>
</dbReference>
<evidence type="ECO:0000259" key="10">
    <source>
        <dbReference type="PROSITE" id="PS51195"/>
    </source>
</evidence>
<dbReference type="InterPro" id="IPR014001">
    <property type="entry name" value="Helicase_ATP-bd"/>
</dbReference>
<dbReference type="InterPro" id="IPR001650">
    <property type="entry name" value="Helicase_C-like"/>
</dbReference>
<dbReference type="Pfam" id="PF00271">
    <property type="entry name" value="Helicase_C"/>
    <property type="match status" value="1"/>
</dbReference>
<sequence>MNFSELGIKDNIVNVLNKRGIKKATEIQEKCIPMVMEGRDVIAEAKTGTGKTLAFLLPLYMNLSASAKGVQVLILTPTRELAIQITSECEHINHNGDFTVLSAYGGKDVGSQVKKLENSIDIVIATPGRLLDHLKRKSIDLSSVNAVVFDEADEMLLMGFKNEVNEIMKYVNKKSQILCFSATINSEVKKLAYRYCREPYVVSVDSDEVTLKNIKQEVVETTDRNKLEDLCSVLNEDNPFMAIIFCRTIRRVEKLEQELHIRGYNCAMLHGDMPQSKREKVMKDVKNMKIQYLVATDVVARGIDIEGMTNIYNYDMSEKVEEYIHRIGRTGRAGEKGYTCAFMAEKDKYNLDKIEEGINFKIPRRVIKNKGENL</sequence>
<dbReference type="GO" id="GO:0005829">
    <property type="term" value="C:cytosol"/>
    <property type="evidence" value="ECO:0007669"/>
    <property type="project" value="TreeGrafter"/>
</dbReference>
<evidence type="ECO:0000256" key="6">
    <source>
        <dbReference type="PROSITE-ProRule" id="PRU00552"/>
    </source>
</evidence>
<protein>
    <submittedName>
        <fullName evidence="11">Superfamily II DNA and RNA helicase</fullName>
    </submittedName>
</protein>
<evidence type="ECO:0000259" key="9">
    <source>
        <dbReference type="PROSITE" id="PS51194"/>
    </source>
</evidence>
<keyword evidence="4 7" id="KW-0067">ATP-binding</keyword>
<evidence type="ECO:0000259" key="8">
    <source>
        <dbReference type="PROSITE" id="PS51192"/>
    </source>
</evidence>
<dbReference type="STRING" id="1121331.SAMN02745248_00246"/>
<dbReference type="GO" id="GO:0003676">
    <property type="term" value="F:nucleic acid binding"/>
    <property type="evidence" value="ECO:0007669"/>
    <property type="project" value="InterPro"/>
</dbReference>
<dbReference type="GO" id="GO:0016787">
    <property type="term" value="F:hydrolase activity"/>
    <property type="evidence" value="ECO:0007669"/>
    <property type="project" value="UniProtKB-KW"/>
</dbReference>
<feature type="domain" description="Helicase ATP-binding" evidence="8">
    <location>
        <begin position="32"/>
        <end position="202"/>
    </location>
</feature>
<proteinExistence type="inferred from homology"/>
<evidence type="ECO:0000313" key="11">
    <source>
        <dbReference type="EMBL" id="SHJ47906.1"/>
    </source>
</evidence>
<dbReference type="GO" id="GO:0003724">
    <property type="term" value="F:RNA helicase activity"/>
    <property type="evidence" value="ECO:0007669"/>
    <property type="project" value="InterPro"/>
</dbReference>
<keyword evidence="2 7" id="KW-0378">Hydrolase</keyword>
<dbReference type="PANTHER" id="PTHR47959">
    <property type="entry name" value="ATP-DEPENDENT RNA HELICASE RHLE-RELATED"/>
    <property type="match status" value="1"/>
</dbReference>
<dbReference type="InterPro" id="IPR027417">
    <property type="entry name" value="P-loop_NTPase"/>
</dbReference>
<keyword evidence="3 7" id="KW-0347">Helicase</keyword>